<evidence type="ECO:0000256" key="6">
    <source>
        <dbReference type="SAM" id="MobiDB-lite"/>
    </source>
</evidence>
<proteinExistence type="inferred from homology"/>
<protein>
    <recommendedName>
        <fullName evidence="3">DNA recombination protein RmuC homolog</fullName>
    </recommendedName>
</protein>
<dbReference type="InterPro" id="IPR003798">
    <property type="entry name" value="DNA_recombination_RmuC"/>
</dbReference>
<feature type="compositionally biased region" description="Low complexity" evidence="6">
    <location>
        <begin position="60"/>
        <end position="75"/>
    </location>
</feature>
<dbReference type="PANTHER" id="PTHR30563:SF0">
    <property type="entry name" value="DNA RECOMBINATION PROTEIN RMUC"/>
    <property type="match status" value="1"/>
</dbReference>
<feature type="transmembrane region" description="Helical" evidence="7">
    <location>
        <begin position="98"/>
        <end position="118"/>
    </location>
</feature>
<dbReference type="Proteomes" id="UP000239504">
    <property type="component" value="Unassembled WGS sequence"/>
</dbReference>
<evidence type="ECO:0000256" key="1">
    <source>
        <dbReference type="ARBA" id="ARBA00003416"/>
    </source>
</evidence>
<feature type="compositionally biased region" description="Low complexity" evidence="6">
    <location>
        <begin position="193"/>
        <end position="202"/>
    </location>
</feature>
<keyword evidence="7" id="KW-0472">Membrane</keyword>
<feature type="region of interest" description="Disordered" evidence="6">
    <location>
        <begin position="150"/>
        <end position="318"/>
    </location>
</feature>
<comment type="function">
    <text evidence="1">Involved in DNA recombination.</text>
</comment>
<comment type="similarity">
    <text evidence="2">Belongs to the RmuC family.</text>
</comment>
<keyword evidence="9" id="KW-1185">Reference proteome</keyword>
<organism evidence="8 9">
    <name type="scientific">Hyphococcus luteus</name>
    <dbReference type="NCBI Taxonomy" id="2058213"/>
    <lineage>
        <taxon>Bacteria</taxon>
        <taxon>Pseudomonadati</taxon>
        <taxon>Pseudomonadota</taxon>
        <taxon>Alphaproteobacteria</taxon>
        <taxon>Parvularculales</taxon>
        <taxon>Parvularculaceae</taxon>
        <taxon>Hyphococcus</taxon>
    </lineage>
</organism>
<dbReference type="Pfam" id="PF02646">
    <property type="entry name" value="RmuC"/>
    <property type="match status" value="1"/>
</dbReference>
<dbReference type="AlphaFoldDB" id="A0A2S7K6J8"/>
<dbReference type="GO" id="GO:0006310">
    <property type="term" value="P:DNA recombination"/>
    <property type="evidence" value="ECO:0007669"/>
    <property type="project" value="UniProtKB-KW"/>
</dbReference>
<evidence type="ECO:0000256" key="2">
    <source>
        <dbReference type="ARBA" id="ARBA00009840"/>
    </source>
</evidence>
<evidence type="ECO:0000256" key="5">
    <source>
        <dbReference type="ARBA" id="ARBA00023172"/>
    </source>
</evidence>
<feature type="region of interest" description="Disordered" evidence="6">
    <location>
        <begin position="60"/>
        <end position="89"/>
    </location>
</feature>
<feature type="region of interest" description="Disordered" evidence="6">
    <location>
        <begin position="622"/>
        <end position="677"/>
    </location>
</feature>
<evidence type="ECO:0000256" key="4">
    <source>
        <dbReference type="ARBA" id="ARBA00023054"/>
    </source>
</evidence>
<keyword evidence="4" id="KW-0175">Coiled coil</keyword>
<sequence length="677" mass="72866">MAGPARRQGARAGQDYRAGGETWLTLNPRFLWEFPILCHSQVVFRVGELTMQWLAPSVQTEGPGTAEEAAPAKPGQAKSQAQAGTAQPDPLISGPAPALWAGVGAFLLIFLIAMMLIIRGRVTGAKPRAGKAGPATYFEPAGEDAEITFDEDEAETEPQDAQEQWRDDEADEAEITVERGHESGSLHEDEPALQEAEQSAPEPAAPEEPEKKKKPAFAGLFGRKPKPAPTPEEEAAPSDAAPDDEALYPDEPEEPALGFFAPEVESGPQNAPEEAPRDEPPAYQPAPEVKPAEAFAHDGESERIGHAEEAAREALKRAEDAEALARDLQRANEEAQRVMTVGLKQQEAALDQRAEAMAEMERRLSAMSDEFKERLETVSAATAKLSESAPQAQGPAFHDAPAGVSEDHFAEFANLLGEQFDALRGEVKSAVDKLSKRLDHLPSSPAAATATAARVQLSDLLGDALAPQRYKLGYKLPTGRTAEAAIIMPGPMAPIAIDARFPVEAFDSWQLSRNAGTETELRRAVLRNIADVGEKLIAPEETADCAMMFIPSENILSELHAHFSDLVQESYRARVFMVSPTSLMATLHTISAVMAGAGLRESSAMSFLDELHALRERVATLESTRQNGAGKAPEKAEKPAETQPAPQQPVQYSAVFDSPPARQSGESGDDKSPFPLR</sequence>
<evidence type="ECO:0000313" key="8">
    <source>
        <dbReference type="EMBL" id="PQA88127.1"/>
    </source>
</evidence>
<feature type="compositionally biased region" description="Basic and acidic residues" evidence="6">
    <location>
        <begin position="668"/>
        <end position="677"/>
    </location>
</feature>
<dbReference type="PANTHER" id="PTHR30563">
    <property type="entry name" value="DNA RECOMBINATION PROTEIN RMUC"/>
    <property type="match status" value="1"/>
</dbReference>
<evidence type="ECO:0000256" key="3">
    <source>
        <dbReference type="ARBA" id="ARBA00021840"/>
    </source>
</evidence>
<keyword evidence="7" id="KW-1133">Transmembrane helix</keyword>
<feature type="compositionally biased region" description="Basic and acidic residues" evidence="6">
    <location>
        <begin position="176"/>
        <end position="190"/>
    </location>
</feature>
<dbReference type="EMBL" id="PJCH01000005">
    <property type="protein sequence ID" value="PQA88127.1"/>
    <property type="molecule type" value="Genomic_DNA"/>
</dbReference>
<reference evidence="8 9" key="1">
    <citation type="submission" date="2017-12" db="EMBL/GenBank/DDBJ databases">
        <authorList>
            <person name="Hurst M.R.H."/>
        </authorList>
    </citation>
    <scope>NUCLEOTIDE SEQUENCE [LARGE SCALE GENOMIC DNA]</scope>
    <source>
        <strain evidence="8 9">SY-3-19</strain>
    </source>
</reference>
<keyword evidence="5" id="KW-0233">DNA recombination</keyword>
<feature type="compositionally biased region" description="Basic and acidic residues" evidence="6">
    <location>
        <begin position="295"/>
        <end position="318"/>
    </location>
</feature>
<comment type="caution">
    <text evidence="8">The sequence shown here is derived from an EMBL/GenBank/DDBJ whole genome shotgun (WGS) entry which is preliminary data.</text>
</comment>
<accession>A0A2S7K6J8</accession>
<feature type="compositionally biased region" description="Acidic residues" evidence="6">
    <location>
        <begin position="150"/>
        <end position="175"/>
    </location>
</feature>
<feature type="compositionally biased region" description="Acidic residues" evidence="6">
    <location>
        <begin position="231"/>
        <end position="254"/>
    </location>
</feature>
<evidence type="ECO:0000313" key="9">
    <source>
        <dbReference type="Proteomes" id="UP000239504"/>
    </source>
</evidence>
<evidence type="ECO:0000256" key="7">
    <source>
        <dbReference type="SAM" id="Phobius"/>
    </source>
</evidence>
<dbReference type="OrthoDB" id="370725at2"/>
<keyword evidence="7" id="KW-0812">Transmembrane</keyword>
<gene>
    <name evidence="8" type="ORF">CW354_07355</name>
</gene>
<name>A0A2S7K6J8_9PROT</name>